<feature type="domain" description="HTH luxR-type" evidence="3">
    <location>
        <begin position="881"/>
        <end position="946"/>
    </location>
</feature>
<dbReference type="InterPro" id="IPR011990">
    <property type="entry name" value="TPR-like_helical_dom_sf"/>
</dbReference>
<comment type="caution">
    <text evidence="4">The sequence shown here is derived from an EMBL/GenBank/DDBJ whole genome shotgun (WGS) entry which is preliminary data.</text>
</comment>
<dbReference type="SMART" id="SM00421">
    <property type="entry name" value="HTH_LUXR"/>
    <property type="match status" value="1"/>
</dbReference>
<dbReference type="Pfam" id="PF13191">
    <property type="entry name" value="AAA_16"/>
    <property type="match status" value="1"/>
</dbReference>
<dbReference type="SUPFAM" id="SSF52540">
    <property type="entry name" value="P-loop containing nucleoside triphosphate hydrolases"/>
    <property type="match status" value="1"/>
</dbReference>
<dbReference type="Gene3D" id="1.10.10.10">
    <property type="entry name" value="Winged helix-like DNA-binding domain superfamily/Winged helix DNA-binding domain"/>
    <property type="match status" value="1"/>
</dbReference>
<dbReference type="InterPro" id="IPR027417">
    <property type="entry name" value="P-loop_NTPase"/>
</dbReference>
<dbReference type="InterPro" id="IPR000792">
    <property type="entry name" value="Tscrpt_reg_LuxR_C"/>
</dbReference>
<dbReference type="GO" id="GO:0004016">
    <property type="term" value="F:adenylate cyclase activity"/>
    <property type="evidence" value="ECO:0007669"/>
    <property type="project" value="TreeGrafter"/>
</dbReference>
<reference evidence="4 5" key="1">
    <citation type="submission" date="2019-12" db="EMBL/GenBank/DDBJ databases">
        <authorList>
            <person name="Kun Z."/>
        </authorList>
    </citation>
    <scope>NUCLEOTIDE SEQUENCE [LARGE SCALE GENOMIC DNA]</scope>
    <source>
        <strain evidence="4 5">YIM 123512</strain>
    </source>
</reference>
<dbReference type="Proteomes" id="UP000473325">
    <property type="component" value="Unassembled WGS sequence"/>
</dbReference>
<dbReference type="CDD" id="cd06170">
    <property type="entry name" value="LuxR_C_like"/>
    <property type="match status" value="1"/>
</dbReference>
<dbReference type="PANTHER" id="PTHR16305">
    <property type="entry name" value="TESTICULAR SOLUBLE ADENYLYL CYCLASE"/>
    <property type="match status" value="1"/>
</dbReference>
<dbReference type="SUPFAM" id="SSF48452">
    <property type="entry name" value="TPR-like"/>
    <property type="match status" value="1"/>
</dbReference>
<evidence type="ECO:0000313" key="5">
    <source>
        <dbReference type="Proteomes" id="UP000473325"/>
    </source>
</evidence>
<keyword evidence="2" id="KW-0067">ATP-binding</keyword>
<dbReference type="GO" id="GO:0003677">
    <property type="term" value="F:DNA binding"/>
    <property type="evidence" value="ECO:0007669"/>
    <property type="project" value="InterPro"/>
</dbReference>
<evidence type="ECO:0000313" key="4">
    <source>
        <dbReference type="EMBL" id="MXG90352.1"/>
    </source>
</evidence>
<dbReference type="PRINTS" id="PR00038">
    <property type="entry name" value="HTHLUXR"/>
</dbReference>
<proteinExistence type="predicted"/>
<dbReference type="AlphaFoldDB" id="A0A6L7F1J5"/>
<dbReference type="EMBL" id="WUEK01000007">
    <property type="protein sequence ID" value="MXG90352.1"/>
    <property type="molecule type" value="Genomic_DNA"/>
</dbReference>
<organism evidence="4 5">
    <name type="scientific">Nocardioides flavescens</name>
    <dbReference type="NCBI Taxonomy" id="2691959"/>
    <lineage>
        <taxon>Bacteria</taxon>
        <taxon>Bacillati</taxon>
        <taxon>Actinomycetota</taxon>
        <taxon>Actinomycetes</taxon>
        <taxon>Propionibacteriales</taxon>
        <taxon>Nocardioidaceae</taxon>
        <taxon>Nocardioides</taxon>
    </lineage>
</organism>
<dbReference type="SUPFAM" id="SSF46894">
    <property type="entry name" value="C-terminal effector domain of the bipartite response regulators"/>
    <property type="match status" value="1"/>
</dbReference>
<dbReference type="PROSITE" id="PS00622">
    <property type="entry name" value="HTH_LUXR_1"/>
    <property type="match status" value="1"/>
</dbReference>
<evidence type="ECO:0000259" key="3">
    <source>
        <dbReference type="PROSITE" id="PS50043"/>
    </source>
</evidence>
<dbReference type="InterPro" id="IPR016032">
    <property type="entry name" value="Sig_transdc_resp-reg_C-effctor"/>
</dbReference>
<evidence type="ECO:0000256" key="1">
    <source>
        <dbReference type="ARBA" id="ARBA00022741"/>
    </source>
</evidence>
<name>A0A6L7F1J5_9ACTN</name>
<dbReference type="PANTHER" id="PTHR16305:SF35">
    <property type="entry name" value="TRANSCRIPTIONAL ACTIVATOR DOMAIN"/>
    <property type="match status" value="1"/>
</dbReference>
<accession>A0A6L7F1J5</accession>
<dbReference type="GO" id="GO:0005524">
    <property type="term" value="F:ATP binding"/>
    <property type="evidence" value="ECO:0007669"/>
    <property type="project" value="UniProtKB-KW"/>
</dbReference>
<dbReference type="Gene3D" id="3.40.50.300">
    <property type="entry name" value="P-loop containing nucleotide triphosphate hydrolases"/>
    <property type="match status" value="1"/>
</dbReference>
<dbReference type="PROSITE" id="PS50043">
    <property type="entry name" value="HTH_LUXR_2"/>
    <property type="match status" value="1"/>
</dbReference>
<dbReference type="GO" id="GO:0005737">
    <property type="term" value="C:cytoplasm"/>
    <property type="evidence" value="ECO:0007669"/>
    <property type="project" value="TreeGrafter"/>
</dbReference>
<keyword evidence="1" id="KW-0547">Nucleotide-binding</keyword>
<gene>
    <name evidence="4" type="ORF">GRQ65_12420</name>
</gene>
<evidence type="ECO:0000256" key="2">
    <source>
        <dbReference type="ARBA" id="ARBA00022840"/>
    </source>
</evidence>
<dbReference type="InterPro" id="IPR041664">
    <property type="entry name" value="AAA_16"/>
</dbReference>
<dbReference type="GO" id="GO:0006355">
    <property type="term" value="P:regulation of DNA-templated transcription"/>
    <property type="evidence" value="ECO:0007669"/>
    <property type="project" value="InterPro"/>
</dbReference>
<dbReference type="Pfam" id="PF00196">
    <property type="entry name" value="GerE"/>
    <property type="match status" value="1"/>
</dbReference>
<sequence length="952" mass="100001">MGVGSLSVHTPSSVGREEEIALLRNALDGRADARAAGQGAVVWLEGPPGIGKSHLLTVAAAHAADRGLAVRRAAARELEVHRPFGVLADALGVTARSEGEAATVARLLHADPSGPGAPGSVQFHVSELLFDLVRAQVEEGPLLLCLDDLHWADQASVQFLSRYLPELVELPVTVLLATRTARPPELDRLLAASTRDGARRVTIGPLADDATEHLASQLLRARLDTRVARLVRGCAGNPLLVSSLVRALQADGALAVDADGVAHTADDPIRPGLGSAVAAWLSHLEPATREALTLASVLGPAFTLAELGVLTGRAGAGLWTDLSPAVAAGVLREDGERLAFTHDVVHEVLYAELPRAVRQTLHRETARALAAAGADPGRVSEHLVRGAQRGDRDAIAWLVQAGVESAARSPAIAVQLLRAGLDLSDSPDAIHREAQLHLALAQVASGALVEAEQLCLDVLVDGVAEDLEGAFRLCLTDALMRQGRVPEVVAQATLTAGLDRLPDRDRARAQSWALIAPFFTRDLEAFGAAAESVRAFAEQAGHVGAQVHVLTMQSLMAGAVGDLTRAAGLATRASALAGQADTTEAHEAAPLPNEALLLLDVDRVDDARAALERARRTFERLGMWPALAMLPHYASAVATVEGAWDDALAELETAVDLVARTGTGWQVDALLQASILLTRRGETERAADHLARARAHLQAGAFVFRLGAVEQAEALLAEARGDLGTARTGLTAGWRTAVETPALHQLPWLAADHLRLLLAAQDTDGLAGAAADLGALQTLNPTVGSVSVLARQARALAEGDADALVEASLDPAGRAHDRAAGHEAAAVLMVRAGRSAEAREQALAAERLREPLGALQETSRVRAILEAAGVSGTTRPQRSRPSHGWEALTASERRVAELAARGLSNPEIAAELVISRYTVMTHVSRVLAKLGLRSRVELARVVAHRELGPDAR</sequence>
<dbReference type="InterPro" id="IPR036388">
    <property type="entry name" value="WH-like_DNA-bd_sf"/>
</dbReference>
<protein>
    <submittedName>
        <fullName evidence="4">AAA family ATPase</fullName>
    </submittedName>
</protein>
<keyword evidence="5" id="KW-1185">Reference proteome</keyword>